<feature type="transmembrane region" description="Helical" evidence="3">
    <location>
        <begin position="170"/>
        <end position="188"/>
    </location>
</feature>
<keyword evidence="3" id="KW-1133">Transmembrane helix</keyword>
<accession>F2UKF6</accession>
<dbReference type="InterPro" id="IPR002048">
    <property type="entry name" value="EF_hand_dom"/>
</dbReference>
<dbReference type="CDD" id="cd00051">
    <property type="entry name" value="EFh"/>
    <property type="match status" value="1"/>
</dbReference>
<gene>
    <name evidence="5" type="ORF">PTSG_08701</name>
</gene>
<proteinExistence type="predicted"/>
<evidence type="ECO:0000256" key="2">
    <source>
        <dbReference type="SAM" id="MobiDB-lite"/>
    </source>
</evidence>
<dbReference type="GeneID" id="16071049"/>
<evidence type="ECO:0000256" key="3">
    <source>
        <dbReference type="SAM" id="Phobius"/>
    </source>
</evidence>
<dbReference type="PROSITE" id="PS00018">
    <property type="entry name" value="EF_HAND_1"/>
    <property type="match status" value="2"/>
</dbReference>
<dbReference type="GO" id="GO:0005509">
    <property type="term" value="F:calcium ion binding"/>
    <property type="evidence" value="ECO:0007669"/>
    <property type="project" value="InterPro"/>
</dbReference>
<dbReference type="InParanoid" id="F2UKF6"/>
<keyword evidence="1" id="KW-0106">Calcium</keyword>
<dbReference type="SMART" id="SM00054">
    <property type="entry name" value="EFh"/>
    <property type="match status" value="2"/>
</dbReference>
<keyword evidence="3" id="KW-0812">Transmembrane</keyword>
<name>F2UKF6_SALR5</name>
<dbReference type="RefSeq" id="XP_004990493.1">
    <property type="nucleotide sequence ID" value="XM_004990436.1"/>
</dbReference>
<dbReference type="Pfam" id="PF13499">
    <property type="entry name" value="EF-hand_7"/>
    <property type="match status" value="1"/>
</dbReference>
<evidence type="ECO:0000256" key="1">
    <source>
        <dbReference type="ARBA" id="ARBA00022837"/>
    </source>
</evidence>
<keyword evidence="6" id="KW-1185">Reference proteome</keyword>
<dbReference type="KEGG" id="sre:PTSG_08701"/>
<dbReference type="SUPFAM" id="SSF47473">
    <property type="entry name" value="EF-hand"/>
    <property type="match status" value="1"/>
</dbReference>
<dbReference type="OrthoDB" id="26525at2759"/>
<protein>
    <recommendedName>
        <fullName evidence="4">EF-hand domain-containing protein</fullName>
    </recommendedName>
</protein>
<dbReference type="Proteomes" id="UP000007799">
    <property type="component" value="Unassembled WGS sequence"/>
</dbReference>
<evidence type="ECO:0000313" key="6">
    <source>
        <dbReference type="Proteomes" id="UP000007799"/>
    </source>
</evidence>
<dbReference type="EMBL" id="GL832978">
    <property type="protein sequence ID" value="EGD77605.1"/>
    <property type="molecule type" value="Genomic_DNA"/>
</dbReference>
<keyword evidence="3" id="KW-0472">Membrane</keyword>
<reference evidence="5" key="1">
    <citation type="submission" date="2009-08" db="EMBL/GenBank/DDBJ databases">
        <title>Annotation of Salpingoeca rosetta.</title>
        <authorList>
            <consortium name="The Broad Institute Genome Sequencing Platform"/>
            <person name="Russ C."/>
            <person name="Cuomo C."/>
            <person name="Burger G."/>
            <person name="Gray M.W."/>
            <person name="Holland P.W.H."/>
            <person name="King N."/>
            <person name="Lang F.B.F."/>
            <person name="Roger A.J."/>
            <person name="Ruiz-Trillo I."/>
            <person name="Young S.K."/>
            <person name="Zeng Q."/>
            <person name="Gargeya S."/>
            <person name="Alvarado L."/>
            <person name="Berlin A."/>
            <person name="Chapman S.B."/>
            <person name="Chen Z."/>
            <person name="Freedman E."/>
            <person name="Gellesch M."/>
            <person name="Goldberg J."/>
            <person name="Griggs A."/>
            <person name="Gujja S."/>
            <person name="Heilman E."/>
            <person name="Heiman D."/>
            <person name="Howarth C."/>
            <person name="Mehta T."/>
            <person name="Neiman D."/>
            <person name="Pearson M."/>
            <person name="Roberts A."/>
            <person name="Saif S."/>
            <person name="Shea T."/>
            <person name="Shenoy N."/>
            <person name="Sisk P."/>
            <person name="Stolte C."/>
            <person name="Sykes S."/>
            <person name="White J."/>
            <person name="Yandava C."/>
            <person name="Haas B."/>
            <person name="Nusbaum C."/>
            <person name="Birren B."/>
        </authorList>
    </citation>
    <scope>NUCLEOTIDE SEQUENCE [LARGE SCALE GENOMIC DNA]</scope>
    <source>
        <strain evidence="5">ATCC 50818</strain>
    </source>
</reference>
<evidence type="ECO:0000313" key="5">
    <source>
        <dbReference type="EMBL" id="EGD77605.1"/>
    </source>
</evidence>
<dbReference type="Gene3D" id="1.10.238.10">
    <property type="entry name" value="EF-hand"/>
    <property type="match status" value="1"/>
</dbReference>
<dbReference type="InterPro" id="IPR011992">
    <property type="entry name" value="EF-hand-dom_pair"/>
</dbReference>
<dbReference type="PROSITE" id="PS50222">
    <property type="entry name" value="EF_HAND_2"/>
    <property type="match status" value="2"/>
</dbReference>
<dbReference type="AlphaFoldDB" id="F2UKF6"/>
<feature type="domain" description="EF-hand" evidence="4">
    <location>
        <begin position="246"/>
        <end position="281"/>
    </location>
</feature>
<feature type="transmembrane region" description="Helical" evidence="3">
    <location>
        <begin position="378"/>
        <end position="395"/>
    </location>
</feature>
<organism evidence="6">
    <name type="scientific">Salpingoeca rosetta (strain ATCC 50818 / BSB-021)</name>
    <dbReference type="NCBI Taxonomy" id="946362"/>
    <lineage>
        <taxon>Eukaryota</taxon>
        <taxon>Choanoflagellata</taxon>
        <taxon>Craspedida</taxon>
        <taxon>Salpingoecidae</taxon>
        <taxon>Salpingoeca</taxon>
    </lineage>
</organism>
<evidence type="ECO:0000259" key="4">
    <source>
        <dbReference type="PROSITE" id="PS50222"/>
    </source>
</evidence>
<sequence length="402" mass="44118">MGSFLGKLFVDPTILPGGDNCGGNHTLYNITQPNDPLNCSESGYGFVQVLFLMFAYAYVLFYASNLISDGSELLLLVPSMRDIVGSVVLPILGAPHGHRGKFQKLTITGRRGLLHTGVSIAGSIRTSAKIMIVTSLSYLIIQGPAFFYERTHHKPTPGETHHQSRHERDWAIAGFAVTMVAFVGYLIYQVKFANIDDAVNNAMRKAIGEKIVSLSGAFALDLQKTAASRRASASEETGLIDRNPARLREFLLSFFHKYDHDKNGSIDQNELALLLRDLNEDTPPSILMKEIDTDNSGAIDFDEFSTAMMHYIMQADDGTLQHTGQIQSVSAFNGGATEVDVDGSDDDEEDYEDEDEDEEEDLVVGAAAHMRAHRLVDALWIFSLYPLSLVIVAVLEGPVGLD</sequence>
<dbReference type="InterPro" id="IPR018247">
    <property type="entry name" value="EF_Hand_1_Ca_BS"/>
</dbReference>
<feature type="transmembrane region" description="Helical" evidence="3">
    <location>
        <begin position="43"/>
        <end position="63"/>
    </location>
</feature>
<dbReference type="eggNOG" id="ENOG502QV8Y">
    <property type="taxonomic scope" value="Eukaryota"/>
</dbReference>
<feature type="domain" description="EF-hand" evidence="4">
    <location>
        <begin position="287"/>
        <end position="314"/>
    </location>
</feature>
<feature type="region of interest" description="Disordered" evidence="2">
    <location>
        <begin position="335"/>
        <end position="358"/>
    </location>
</feature>
<feature type="compositionally biased region" description="Acidic residues" evidence="2">
    <location>
        <begin position="339"/>
        <end position="358"/>
    </location>
</feature>